<dbReference type="SFLD" id="SFLDF00348">
    <property type="entry name" value="FeFe_hydrogenase_maturase_(Hyd"/>
    <property type="match status" value="1"/>
</dbReference>
<comment type="cofactor">
    <cofactor evidence="7">
        <name>[4Fe-4S] cluster</name>
        <dbReference type="ChEBI" id="CHEBI:49883"/>
    </cofactor>
    <text evidence="7">Binds 1 [4Fe-4S] cluster. The cluster is coordinated with 3 cysteines and an exchangeable S-adenosyl-L-methionine.</text>
</comment>
<dbReference type="PROSITE" id="PS51918">
    <property type="entry name" value="RADICAL_SAM"/>
    <property type="match status" value="1"/>
</dbReference>
<dbReference type="AlphaFoldDB" id="A0A6L6XH73"/>
<dbReference type="GO" id="GO:0042364">
    <property type="term" value="P:water-soluble vitamin biosynthetic process"/>
    <property type="evidence" value="ECO:0007669"/>
    <property type="project" value="UniProtKB-ARBA"/>
</dbReference>
<dbReference type="InterPro" id="IPR058240">
    <property type="entry name" value="rSAM_sf"/>
</dbReference>
<dbReference type="PANTHER" id="PTHR43726:SF1">
    <property type="entry name" value="BIOTIN SYNTHASE"/>
    <property type="match status" value="1"/>
</dbReference>
<dbReference type="NCBIfam" id="TIGR03956">
    <property type="entry name" value="rSAM_HydE"/>
    <property type="match status" value="1"/>
</dbReference>
<evidence type="ECO:0000256" key="1">
    <source>
        <dbReference type="ARBA" id="ARBA00022485"/>
    </source>
</evidence>
<organism evidence="10 11">
    <name type="scientific">Roseburia intestinalis</name>
    <dbReference type="NCBI Taxonomy" id="166486"/>
    <lineage>
        <taxon>Bacteria</taxon>
        <taxon>Bacillati</taxon>
        <taxon>Bacillota</taxon>
        <taxon>Clostridia</taxon>
        <taxon>Lachnospirales</taxon>
        <taxon>Lachnospiraceae</taxon>
        <taxon>Roseburia</taxon>
    </lineage>
</organism>
<dbReference type="SMART" id="SM00729">
    <property type="entry name" value="Elp3"/>
    <property type="match status" value="1"/>
</dbReference>
<comment type="caution">
    <text evidence="10">The sequence shown here is derived from an EMBL/GenBank/DDBJ whole genome shotgun (WGS) entry which is preliminary data.</text>
</comment>
<keyword evidence="5 7" id="KW-0411">Iron-sulfur</keyword>
<dbReference type="Proteomes" id="UP000479531">
    <property type="component" value="Unassembled WGS sequence"/>
</dbReference>
<dbReference type="GO" id="GO:0046872">
    <property type="term" value="F:metal ion binding"/>
    <property type="evidence" value="ECO:0007669"/>
    <property type="project" value="UniProtKB-KW"/>
</dbReference>
<dbReference type="SFLD" id="SFLDG01060">
    <property type="entry name" value="BATS_domain_containing"/>
    <property type="match status" value="1"/>
</dbReference>
<feature type="binding site" evidence="8">
    <location>
        <position position="184"/>
    </location>
    <ligand>
        <name>S-adenosyl-L-methionine</name>
        <dbReference type="ChEBI" id="CHEBI:59789"/>
    </ligand>
</feature>
<comment type="cofactor">
    <cofactor evidence="6">
        <name>[2Fe-2S] cluster</name>
        <dbReference type="ChEBI" id="CHEBI:190135"/>
    </cofactor>
</comment>
<reference evidence="10 11" key="1">
    <citation type="submission" date="2019-10" db="EMBL/GenBank/DDBJ databases">
        <title>Roseburia spp. ameliorate alcoholic fatty liver via restoration of gut barrier function.</title>
        <authorList>
            <person name="Seo B."/>
            <person name="Ko G."/>
        </authorList>
    </citation>
    <scope>NUCLEOTIDE SEQUENCE [LARGE SCALE GENOMIC DNA]</scope>
    <source>
        <strain evidence="10 11">SNUG30017</strain>
    </source>
</reference>
<name>A0A6L6XH73_9FIRM</name>
<evidence type="ECO:0000313" key="11">
    <source>
        <dbReference type="Proteomes" id="UP000479531"/>
    </source>
</evidence>
<dbReference type="SFLD" id="SFLDG01280">
    <property type="entry name" value="HydE/PylB-like"/>
    <property type="match status" value="1"/>
</dbReference>
<dbReference type="InterPro" id="IPR006638">
    <property type="entry name" value="Elp3/MiaA/NifB-like_rSAM"/>
</dbReference>
<keyword evidence="1 7" id="KW-0004">4Fe-4S</keyword>
<dbReference type="RefSeq" id="WP_157350770.1">
    <property type="nucleotide sequence ID" value="NZ_WGGT01000016.1"/>
</dbReference>
<dbReference type="InterPro" id="IPR013785">
    <property type="entry name" value="Aldolase_TIM"/>
</dbReference>
<dbReference type="EMBL" id="WGGT01000016">
    <property type="protein sequence ID" value="MVQ46521.1"/>
    <property type="molecule type" value="Genomic_DNA"/>
</dbReference>
<accession>A0A6L6XH73</accession>
<evidence type="ECO:0000259" key="9">
    <source>
        <dbReference type="PROSITE" id="PS51918"/>
    </source>
</evidence>
<dbReference type="InterPro" id="IPR007197">
    <property type="entry name" value="rSAM"/>
</dbReference>
<keyword evidence="2 7" id="KW-0949">S-adenosyl-L-methionine</keyword>
<proteinExistence type="predicted"/>
<dbReference type="InterPro" id="IPR010722">
    <property type="entry name" value="BATS_dom"/>
</dbReference>
<evidence type="ECO:0000256" key="4">
    <source>
        <dbReference type="ARBA" id="ARBA00023004"/>
    </source>
</evidence>
<dbReference type="PANTHER" id="PTHR43726">
    <property type="entry name" value="3-METHYLORNITHINE SYNTHASE"/>
    <property type="match status" value="1"/>
</dbReference>
<keyword evidence="3" id="KW-0479">Metal-binding</keyword>
<gene>
    <name evidence="10" type="primary">hydE</name>
    <name evidence="10" type="ORF">GCK47_12595</name>
</gene>
<feature type="binding site" evidence="8">
    <location>
        <position position="204"/>
    </location>
    <ligand>
        <name>S-adenosyl-L-methionine</name>
        <dbReference type="ChEBI" id="CHEBI:59789"/>
    </ligand>
</feature>
<dbReference type="GO" id="GO:0016740">
    <property type="term" value="F:transferase activity"/>
    <property type="evidence" value="ECO:0007669"/>
    <property type="project" value="TreeGrafter"/>
</dbReference>
<evidence type="ECO:0000256" key="5">
    <source>
        <dbReference type="ARBA" id="ARBA00023014"/>
    </source>
</evidence>
<dbReference type="PIRSF" id="PIRSF004762">
    <property type="entry name" value="CHP00423"/>
    <property type="match status" value="1"/>
</dbReference>
<evidence type="ECO:0000256" key="3">
    <source>
        <dbReference type="ARBA" id="ARBA00022723"/>
    </source>
</evidence>
<feature type="binding site" evidence="7">
    <location>
        <position position="84"/>
    </location>
    <ligand>
        <name>[4Fe-4S] cluster</name>
        <dbReference type="ChEBI" id="CHEBI:49883"/>
        <note>4Fe-4S-S-AdoMet</note>
    </ligand>
</feature>
<feature type="binding site" evidence="7">
    <location>
        <position position="88"/>
    </location>
    <ligand>
        <name>[4Fe-4S] cluster</name>
        <dbReference type="ChEBI" id="CHEBI:49883"/>
        <note>4Fe-4S-S-AdoMet</note>
    </ligand>
</feature>
<dbReference type="CDD" id="cd01335">
    <property type="entry name" value="Radical_SAM"/>
    <property type="match status" value="1"/>
</dbReference>
<keyword evidence="4 7" id="KW-0408">Iron</keyword>
<feature type="domain" description="Radical SAM core" evidence="9">
    <location>
        <begin position="70"/>
        <end position="286"/>
    </location>
</feature>
<dbReference type="Pfam" id="PF04055">
    <property type="entry name" value="Radical_SAM"/>
    <property type="match status" value="1"/>
</dbReference>
<evidence type="ECO:0000256" key="6">
    <source>
        <dbReference type="ARBA" id="ARBA00034078"/>
    </source>
</evidence>
<dbReference type="GO" id="GO:0051539">
    <property type="term" value="F:4 iron, 4 sulfur cluster binding"/>
    <property type="evidence" value="ECO:0007669"/>
    <property type="project" value="UniProtKB-KW"/>
</dbReference>
<protein>
    <submittedName>
        <fullName evidence="10">[FeFe] hydrogenase H-cluster radical SAM maturase HydE</fullName>
    </submittedName>
</protein>
<evidence type="ECO:0000313" key="10">
    <source>
        <dbReference type="EMBL" id="MVQ46521.1"/>
    </source>
</evidence>
<dbReference type="GO" id="GO:0044272">
    <property type="term" value="P:sulfur compound biosynthetic process"/>
    <property type="evidence" value="ECO:0007669"/>
    <property type="project" value="UniProtKB-ARBA"/>
</dbReference>
<dbReference type="SMART" id="SM00876">
    <property type="entry name" value="BATS"/>
    <property type="match status" value="1"/>
</dbReference>
<feature type="binding site" evidence="8">
    <location>
        <position position="159"/>
    </location>
    <ligand>
        <name>(3R)-3-methyl-D-ornithine</name>
        <dbReference type="ChEBI" id="CHEBI:64642"/>
    </ligand>
</feature>
<dbReference type="SUPFAM" id="SSF102114">
    <property type="entry name" value="Radical SAM enzymes"/>
    <property type="match status" value="1"/>
</dbReference>
<evidence type="ECO:0000256" key="7">
    <source>
        <dbReference type="PIRSR" id="PIRSR004762-1"/>
    </source>
</evidence>
<feature type="binding site" evidence="7">
    <location>
        <position position="91"/>
    </location>
    <ligand>
        <name>[4Fe-4S] cluster</name>
        <dbReference type="ChEBI" id="CHEBI:49883"/>
        <note>4Fe-4S-S-AdoMet</note>
    </ligand>
</feature>
<dbReference type="Gene3D" id="3.20.20.70">
    <property type="entry name" value="Aldolase class I"/>
    <property type="match status" value="1"/>
</dbReference>
<evidence type="ECO:0000256" key="8">
    <source>
        <dbReference type="PIRSR" id="PIRSR004762-2"/>
    </source>
</evidence>
<sequence>MLQNQRTPDKNKQKNYGMSAQNFKNLSETIEKTADITKEQLAFLLATEDDAMIQDLKQRARNTGDRIYGKNVYIRGLIEFTNYCKNDCLYCGIRRSNCHADRYRLTEEEILSCCKNGYELGFCTFVLQGGEDGFYTDEKICQIVSKIKAEYPDCAVTLSIGEKSRESYQAYFDAGADRYLLRHETADEAHYKKLHPAEMSYQNRMRCLRDLKEIGYQTGCGFMVGSPYQTVDTLWEDLQFIRRLKPQMVGIGPFIPQKDTPFGTETAGTMEMTLRLLSIIRLIHPHVLLPATTALGTIHPKGRELGILAGANVVMPNLSPVAVREKYKLYDNKICTGDEAAECRFCMQKRMESIGYQVAVNRGDFQP</sequence>
<dbReference type="InterPro" id="IPR034422">
    <property type="entry name" value="HydE/PylB-like"/>
</dbReference>
<dbReference type="InterPro" id="IPR024021">
    <property type="entry name" value="FeFe-hyd_HydE_rSAM"/>
</dbReference>
<dbReference type="SFLD" id="SFLDS00029">
    <property type="entry name" value="Radical_SAM"/>
    <property type="match status" value="1"/>
</dbReference>
<evidence type="ECO:0000256" key="2">
    <source>
        <dbReference type="ARBA" id="ARBA00022691"/>
    </source>
</evidence>